<name>A0A3M7MEY7_9PLEO</name>
<feature type="domain" description="AMP-binding enzyme C-terminal" evidence="2">
    <location>
        <begin position="473"/>
        <end position="550"/>
    </location>
</feature>
<evidence type="ECO:0000259" key="1">
    <source>
        <dbReference type="Pfam" id="PF00501"/>
    </source>
</evidence>
<dbReference type="Proteomes" id="UP000265663">
    <property type="component" value="Unassembled WGS sequence"/>
</dbReference>
<dbReference type="InterPro" id="IPR000873">
    <property type="entry name" value="AMP-dep_synth/lig_dom"/>
</dbReference>
<dbReference type="OrthoDB" id="6509636at2759"/>
<dbReference type="PANTHER" id="PTHR24096:SF194">
    <property type="entry name" value="AMP-DEPENDENT SYNTHETASE_LIGASE DOMAIN-CONTAINING PROTEIN"/>
    <property type="match status" value="1"/>
</dbReference>
<evidence type="ECO:0000313" key="4">
    <source>
        <dbReference type="Proteomes" id="UP000265663"/>
    </source>
</evidence>
<dbReference type="Pfam" id="PF13193">
    <property type="entry name" value="AMP-binding_C"/>
    <property type="match status" value="1"/>
</dbReference>
<sequence length="572" mass="63265">MTIVNLGKALDFSRINQSRLSSPAKPYFDFYAMPYLDGLGISALTSKHLSNKPIWIDHKHPDRYLTQRTLLQWTKRLAMGLDRIGSKRGEIVMLCTPNHIFLPVAYFGILGSGRVFSGANPANTVPEIVHQIKDSQARFILAHPAYAKSAVTAAKAAGLPDGHVFLFTDEPCAPMEGCRDWRSFLPSPAEAEGYEFPALSESEAISTPATVNYSSGTTGMPKGVAISHHNLIAGLEQSIFMKYAKKPYTVESRPTETWVGFLPLYHAYGQQYNISMALKLGITCYIMPKFEFEEFLQLIEKYGVTTLYVAPPILVMLAKRPETAKYNLNSVTDILCGAAPLSKELQNEVSRKLECEVAQGYGMTEVTCGVLAVPGGTIDDSGSVGPLFPNAKCMLLDEEGNEVPDGQPGELHFQGPNICLGYWRNPQATKATFTEDGWLKSGDVAVARNGWFWIVDRKKELIKVNGLQVAPAELEAALLEFDPIADAAAVGITLDDQEWPRAYIVLKDEYKGKTTIEDIQRHMKARVAKHKQLVGGIVFVDEVPKLQSGKIMRKLMRQWAKTDAEKMSKAKL</sequence>
<dbReference type="Gene3D" id="3.40.50.12780">
    <property type="entry name" value="N-terminal domain of ligase-like"/>
    <property type="match status" value="1"/>
</dbReference>
<feature type="domain" description="AMP-dependent synthetase/ligase" evidence="1">
    <location>
        <begin position="51"/>
        <end position="423"/>
    </location>
</feature>
<dbReference type="GO" id="GO:0016405">
    <property type="term" value="F:CoA-ligase activity"/>
    <property type="evidence" value="ECO:0007669"/>
    <property type="project" value="TreeGrafter"/>
</dbReference>
<accession>A0A3M7MEY7</accession>
<organism evidence="3 4">
    <name type="scientific">Pyrenophora seminiperda CCB06</name>
    <dbReference type="NCBI Taxonomy" id="1302712"/>
    <lineage>
        <taxon>Eukaryota</taxon>
        <taxon>Fungi</taxon>
        <taxon>Dikarya</taxon>
        <taxon>Ascomycota</taxon>
        <taxon>Pezizomycotina</taxon>
        <taxon>Dothideomycetes</taxon>
        <taxon>Pleosporomycetidae</taxon>
        <taxon>Pleosporales</taxon>
        <taxon>Pleosporineae</taxon>
        <taxon>Pleosporaceae</taxon>
        <taxon>Pyrenophora</taxon>
    </lineage>
</organism>
<dbReference type="InterPro" id="IPR020845">
    <property type="entry name" value="AMP-binding_CS"/>
</dbReference>
<dbReference type="PROSITE" id="PS00455">
    <property type="entry name" value="AMP_BINDING"/>
    <property type="match status" value="1"/>
</dbReference>
<dbReference type="AlphaFoldDB" id="A0A3M7MEY7"/>
<dbReference type="InterPro" id="IPR025110">
    <property type="entry name" value="AMP-bd_C"/>
</dbReference>
<dbReference type="PANTHER" id="PTHR24096">
    <property type="entry name" value="LONG-CHAIN-FATTY-ACID--COA LIGASE"/>
    <property type="match status" value="1"/>
</dbReference>
<dbReference type="Gene3D" id="3.30.300.30">
    <property type="match status" value="1"/>
</dbReference>
<dbReference type="Pfam" id="PF00501">
    <property type="entry name" value="AMP-binding"/>
    <property type="match status" value="1"/>
</dbReference>
<evidence type="ECO:0000259" key="2">
    <source>
        <dbReference type="Pfam" id="PF13193"/>
    </source>
</evidence>
<dbReference type="EMBL" id="KE747838">
    <property type="protein sequence ID" value="RMZ73038.1"/>
    <property type="molecule type" value="Genomic_DNA"/>
</dbReference>
<dbReference type="InterPro" id="IPR045851">
    <property type="entry name" value="AMP-bd_C_sf"/>
</dbReference>
<reference evidence="3 4" key="1">
    <citation type="journal article" date="2014" name="PLoS ONE">
        <title>De novo Genome Assembly of the Fungal Plant Pathogen Pyrenophora semeniperda.</title>
        <authorList>
            <person name="Soliai M.M."/>
            <person name="Meyer S.E."/>
            <person name="Udall J.A."/>
            <person name="Elzinga D.E."/>
            <person name="Hermansen R.A."/>
            <person name="Bodily P.M."/>
            <person name="Hart A.A."/>
            <person name="Coleman C.E."/>
        </authorList>
    </citation>
    <scope>NUCLEOTIDE SEQUENCE [LARGE SCALE GENOMIC DNA]</scope>
    <source>
        <strain evidence="3 4">CCB06</strain>
        <tissue evidence="3">Mycelium</tissue>
    </source>
</reference>
<proteinExistence type="predicted"/>
<keyword evidence="4" id="KW-1185">Reference proteome</keyword>
<protein>
    <submittedName>
        <fullName evidence="3">4-coumarate-ligase 2</fullName>
    </submittedName>
</protein>
<dbReference type="InterPro" id="IPR042099">
    <property type="entry name" value="ANL_N_sf"/>
</dbReference>
<evidence type="ECO:0000313" key="3">
    <source>
        <dbReference type="EMBL" id="RMZ73038.1"/>
    </source>
</evidence>
<keyword evidence="3" id="KW-0436">Ligase</keyword>
<gene>
    <name evidence="3" type="ORF">GMOD_00009547</name>
</gene>
<dbReference type="CDD" id="cd05911">
    <property type="entry name" value="Firefly_Luc_like"/>
    <property type="match status" value="1"/>
</dbReference>
<dbReference type="SUPFAM" id="SSF56801">
    <property type="entry name" value="Acetyl-CoA synthetase-like"/>
    <property type="match status" value="1"/>
</dbReference>